<gene>
    <name evidence="1" type="ORF">M9Y10_003858</name>
</gene>
<evidence type="ECO:0000313" key="2">
    <source>
        <dbReference type="Proteomes" id="UP001470230"/>
    </source>
</evidence>
<protein>
    <submittedName>
        <fullName evidence="1">Uncharacterized protein</fullName>
    </submittedName>
</protein>
<dbReference type="EMBL" id="JAPFFF010000010">
    <property type="protein sequence ID" value="KAK8881129.1"/>
    <property type="molecule type" value="Genomic_DNA"/>
</dbReference>
<sequence>MFMNLLAINPKNGLIFFFFYFAHGCWRDETKFLGTAENLNVFKNVIDHAIQDKQMRPMIIAYSTYNSESPKNSGSYSLGIILTDDYHNELASNLVPSVESIVHMQKVHHQRI</sequence>
<proteinExistence type="predicted"/>
<reference evidence="1 2" key="1">
    <citation type="submission" date="2024-04" db="EMBL/GenBank/DDBJ databases">
        <title>Tritrichomonas musculus Genome.</title>
        <authorList>
            <person name="Alves-Ferreira E."/>
            <person name="Grigg M."/>
            <person name="Lorenzi H."/>
            <person name="Galac M."/>
        </authorList>
    </citation>
    <scope>NUCLEOTIDE SEQUENCE [LARGE SCALE GENOMIC DNA]</scope>
    <source>
        <strain evidence="1 2">EAF2021</strain>
    </source>
</reference>
<organism evidence="1 2">
    <name type="scientific">Tritrichomonas musculus</name>
    <dbReference type="NCBI Taxonomy" id="1915356"/>
    <lineage>
        <taxon>Eukaryota</taxon>
        <taxon>Metamonada</taxon>
        <taxon>Parabasalia</taxon>
        <taxon>Tritrichomonadida</taxon>
        <taxon>Tritrichomonadidae</taxon>
        <taxon>Tritrichomonas</taxon>
    </lineage>
</organism>
<name>A0ABR2JQG4_9EUKA</name>
<evidence type="ECO:0000313" key="1">
    <source>
        <dbReference type="EMBL" id="KAK8881129.1"/>
    </source>
</evidence>
<keyword evidence="2" id="KW-1185">Reference proteome</keyword>
<comment type="caution">
    <text evidence="1">The sequence shown here is derived from an EMBL/GenBank/DDBJ whole genome shotgun (WGS) entry which is preliminary data.</text>
</comment>
<dbReference type="InterPro" id="IPR029058">
    <property type="entry name" value="AB_hydrolase_fold"/>
</dbReference>
<dbReference type="Gene3D" id="3.40.50.1820">
    <property type="entry name" value="alpha/beta hydrolase"/>
    <property type="match status" value="1"/>
</dbReference>
<dbReference type="Proteomes" id="UP001470230">
    <property type="component" value="Unassembled WGS sequence"/>
</dbReference>
<accession>A0ABR2JQG4</accession>